<dbReference type="KEGG" id="lwe:lwe0908"/>
<dbReference type="Proteomes" id="UP000000779">
    <property type="component" value="Chromosome"/>
</dbReference>
<dbReference type="Pfam" id="PF12889">
    <property type="entry name" value="DUF3829"/>
    <property type="match status" value="1"/>
</dbReference>
<dbReference type="STRING" id="386043.lwe0908"/>
<reference evidence="2 3" key="1">
    <citation type="journal article" date="2006" name="J. Bacteriol.">
        <title>Whole-genome sequence of Listeria welshimeri reveals common steps in genome reduction with Listeria innocua as compared to Listeria monocytogenes.</title>
        <authorList>
            <person name="Hain T."/>
            <person name="Steinweg C."/>
            <person name="Kuenne C.T."/>
            <person name="Billion A."/>
            <person name="Ghai R."/>
            <person name="Chatterjee S.S."/>
            <person name="Domann E."/>
            <person name="Kaerst U."/>
            <person name="Goesmann A."/>
            <person name="Bekel T."/>
            <person name="Bartels D."/>
            <person name="Kaiser O."/>
            <person name="Meyer F."/>
            <person name="Puehler A."/>
            <person name="Weisshaar B."/>
            <person name="Wehland J."/>
            <person name="Liang C."/>
            <person name="Dandekar T."/>
            <person name="Lampidis R."/>
            <person name="Kreft J."/>
            <person name="Goebel W."/>
            <person name="Chakraborty T."/>
        </authorList>
    </citation>
    <scope>NUCLEOTIDE SEQUENCE [LARGE SCALE GENOMIC DNA]</scope>
    <source>
        <strain evidence="3">ATCC 35897 / DSM 20650 / CIP 8149 / NCTC 11857 / SLCC 5334 / V8</strain>
    </source>
</reference>
<dbReference type="AlphaFoldDB" id="A0AH44"/>
<evidence type="ECO:0000313" key="2">
    <source>
        <dbReference type="EMBL" id="CAK20326.1"/>
    </source>
</evidence>
<dbReference type="PROSITE" id="PS51257">
    <property type="entry name" value="PROKAR_LIPOPROTEIN"/>
    <property type="match status" value="1"/>
</dbReference>
<dbReference type="InterPro" id="IPR024291">
    <property type="entry name" value="DUF3829"/>
</dbReference>
<feature type="chain" id="PRO_5038891668" evidence="1">
    <location>
        <begin position="24"/>
        <end position="344"/>
    </location>
</feature>
<keyword evidence="1" id="KW-0732">Signal</keyword>
<gene>
    <name evidence="2" type="ordered locus">lwe0908</name>
</gene>
<dbReference type="HOGENOM" id="CLU_071803_0_0_9"/>
<evidence type="ECO:0000313" key="3">
    <source>
        <dbReference type="Proteomes" id="UP000000779"/>
    </source>
</evidence>
<protein>
    <submittedName>
        <fullName evidence="2">Putative secreted protein</fullName>
    </submittedName>
</protein>
<dbReference type="eggNOG" id="ENOG5030R7T">
    <property type="taxonomic scope" value="Bacteria"/>
</dbReference>
<sequence>MKHLKKWSLCLMSTILLVGLLSACGSDDKASADKASADKEETTKEQKSGAYSGKKLEKYNAYVELSNAINSEYSAALANYFQNYSDENGKFKKSSNDSYSLSSVSQTENAITAVNDNMKNSSLSVDSEAKKLVKDLENDTKIFKELETYYASKGYVDDDFKKGETLHNELLKSSETTNKDIKAFNEKMDKIIDSQQEAAAKEMKDAGEITVYTVNDFITKTEKLITNLESQGINSTNVLDTDLASYEAEYNTFTKSYEALVKASKDEKQLKKEDISEDGISGMLTKATETKADASNLLNRIKNKEAVPQSSLAFAENTDGTPEKLMASYNDLVSQYNNFFITFK</sequence>
<evidence type="ECO:0000256" key="1">
    <source>
        <dbReference type="SAM" id="SignalP"/>
    </source>
</evidence>
<accession>A0AH44</accession>
<organism evidence="2 3">
    <name type="scientific">Listeria welshimeri serovar 6b (strain ATCC 35897 / DSM 20650 / CCUG 15529 / CIP 8149 / NCTC 11857 / SLCC 5334 / V8)</name>
    <dbReference type="NCBI Taxonomy" id="386043"/>
    <lineage>
        <taxon>Bacteria</taxon>
        <taxon>Bacillati</taxon>
        <taxon>Bacillota</taxon>
        <taxon>Bacilli</taxon>
        <taxon>Bacillales</taxon>
        <taxon>Listeriaceae</taxon>
        <taxon>Listeria</taxon>
    </lineage>
</organism>
<dbReference type="EMBL" id="AM263198">
    <property type="protein sequence ID" value="CAK20326.1"/>
    <property type="molecule type" value="Genomic_DNA"/>
</dbReference>
<name>A0AH44_LISW6</name>
<feature type="signal peptide" evidence="1">
    <location>
        <begin position="1"/>
        <end position="23"/>
    </location>
</feature>
<proteinExistence type="predicted"/>